<evidence type="ECO:0000256" key="1">
    <source>
        <dbReference type="ARBA" id="ARBA00012404"/>
    </source>
</evidence>
<dbReference type="AlphaFoldDB" id="A0A0X8JPX6"/>
<evidence type="ECO:0000313" key="4">
    <source>
        <dbReference type="Proteomes" id="UP000063964"/>
    </source>
</evidence>
<accession>A0A0X8JPX6</accession>
<keyword evidence="4" id="KW-1185">Reference proteome</keyword>
<name>A0A0X8JPX6_9BACT</name>
<evidence type="ECO:0000313" key="3">
    <source>
        <dbReference type="EMBL" id="AMD92692.1"/>
    </source>
</evidence>
<proteinExistence type="predicted"/>
<protein>
    <recommendedName>
        <fullName evidence="1">chorismate mutase</fullName>
        <ecNumber evidence="1">5.4.99.5</ecNumber>
    </recommendedName>
</protein>
<dbReference type="SUPFAM" id="SSF48600">
    <property type="entry name" value="Chorismate mutase II"/>
    <property type="match status" value="1"/>
</dbReference>
<dbReference type="Gene3D" id="1.20.59.10">
    <property type="entry name" value="Chorismate mutase"/>
    <property type="match status" value="1"/>
</dbReference>
<dbReference type="InterPro" id="IPR002701">
    <property type="entry name" value="CM_II_prokaryot"/>
</dbReference>
<evidence type="ECO:0000259" key="2">
    <source>
        <dbReference type="PROSITE" id="PS51168"/>
    </source>
</evidence>
<dbReference type="SMART" id="SM00830">
    <property type="entry name" value="CM_2"/>
    <property type="match status" value="1"/>
</dbReference>
<dbReference type="GO" id="GO:0016765">
    <property type="term" value="F:transferase activity, transferring alkyl or aryl (other than methyl) groups"/>
    <property type="evidence" value="ECO:0007669"/>
    <property type="project" value="InterPro"/>
</dbReference>
<dbReference type="PROSITE" id="PS51168">
    <property type="entry name" value="CHORISMATE_MUT_2"/>
    <property type="match status" value="1"/>
</dbReference>
<sequence length="417" mass="46403">MAEKHPPLSLTQELAQIDERLVSLLASRTELLSRAAISRRAKSLSITDPNQEKALWQVWRDSPKAEGLEPQMLRRIFHLANNLAYSRAENSSAPGKSLSLFPRRKPVNIDLDAPRDQILRSMTFFLGALGSASLAVAPFQSNSISLEFINALNLCGFNIAIQDRQCLIWPAPSWSLDNKAVYAGQSTFHFYLLLCLALGGVNRVKYTGATKLKILDLRPVQELLPKLGCRLTIVEPHSNGLPVRVETSGLIPDSLDIPPGISRKFILALIAAATTFKKTLSIRLHESYGDSKLLRKGIAFLQHFLPEVQFDGSVITIPAGSAGLDTAQMDIPVDPLMSLHLLVLPFFTDGQVSLRGKWPEYTPNLQDVMDILYEFGLRISIEPDSITSRMGDRPPGFLWISRPVRNTCLFCWPWPLV</sequence>
<dbReference type="RefSeq" id="WP_066604657.1">
    <property type="nucleotide sequence ID" value="NZ_CP014230.1"/>
</dbReference>
<dbReference type="InterPro" id="IPR013792">
    <property type="entry name" value="RNA3'P_cycl/enolpyr_Trfase_a/b"/>
</dbReference>
<dbReference type="EMBL" id="CP014230">
    <property type="protein sequence ID" value="AMD92692.1"/>
    <property type="molecule type" value="Genomic_DNA"/>
</dbReference>
<gene>
    <name evidence="3" type="ORF">AXF15_05960</name>
</gene>
<dbReference type="GO" id="GO:0046417">
    <property type="term" value="P:chorismate metabolic process"/>
    <property type="evidence" value="ECO:0007669"/>
    <property type="project" value="InterPro"/>
</dbReference>
<dbReference type="GO" id="GO:0004106">
    <property type="term" value="F:chorismate mutase activity"/>
    <property type="evidence" value="ECO:0007669"/>
    <property type="project" value="UniProtKB-EC"/>
</dbReference>
<dbReference type="KEGG" id="doa:AXF15_05960"/>
<dbReference type="Gene3D" id="3.65.10.10">
    <property type="entry name" value="Enolpyruvate transferase domain"/>
    <property type="match status" value="2"/>
</dbReference>
<feature type="domain" description="Chorismate mutase" evidence="2">
    <location>
        <begin position="1"/>
        <end position="92"/>
    </location>
</feature>
<dbReference type="OrthoDB" id="5469219at2"/>
<dbReference type="STRING" id="888061.AXF15_05960"/>
<reference evidence="4" key="1">
    <citation type="submission" date="2016-02" db="EMBL/GenBank/DDBJ databases">
        <authorList>
            <person name="Holder M.E."/>
            <person name="Ajami N.J."/>
            <person name="Petrosino J.F."/>
        </authorList>
    </citation>
    <scope>NUCLEOTIDE SEQUENCE [LARGE SCALE GENOMIC DNA]</scope>
    <source>
        <strain evidence="4">DSM 12838</strain>
    </source>
</reference>
<dbReference type="InterPro" id="IPR036979">
    <property type="entry name" value="CM_dom_sf"/>
</dbReference>
<organism evidence="3 4">
    <name type="scientific">Desulfomicrobium orale DSM 12838</name>
    <dbReference type="NCBI Taxonomy" id="888061"/>
    <lineage>
        <taxon>Bacteria</taxon>
        <taxon>Pseudomonadati</taxon>
        <taxon>Thermodesulfobacteriota</taxon>
        <taxon>Desulfovibrionia</taxon>
        <taxon>Desulfovibrionales</taxon>
        <taxon>Desulfomicrobiaceae</taxon>
        <taxon>Desulfomicrobium</taxon>
    </lineage>
</organism>
<dbReference type="InterPro" id="IPR036263">
    <property type="entry name" value="Chorismate_II_sf"/>
</dbReference>
<dbReference type="Proteomes" id="UP000063964">
    <property type="component" value="Chromosome"/>
</dbReference>
<dbReference type="InterPro" id="IPR036968">
    <property type="entry name" value="Enolpyruvate_Tfrase_sf"/>
</dbReference>
<dbReference type="SUPFAM" id="SSF55205">
    <property type="entry name" value="EPT/RTPC-like"/>
    <property type="match status" value="1"/>
</dbReference>
<dbReference type="Pfam" id="PF01817">
    <property type="entry name" value="CM_2"/>
    <property type="match status" value="1"/>
</dbReference>
<dbReference type="EC" id="5.4.99.5" evidence="1"/>